<proteinExistence type="predicted"/>
<feature type="compositionally biased region" description="Basic and acidic residues" evidence="11">
    <location>
        <begin position="246"/>
        <end position="261"/>
    </location>
</feature>
<dbReference type="GO" id="GO:0005524">
    <property type="term" value="F:ATP binding"/>
    <property type="evidence" value="ECO:0007669"/>
    <property type="project" value="UniProtKB-KW"/>
</dbReference>
<evidence type="ECO:0000313" key="14">
    <source>
        <dbReference type="EMBL" id="PRY54699.1"/>
    </source>
</evidence>
<keyword evidence="2" id="KW-0597">Phosphoprotein</keyword>
<evidence type="ECO:0000256" key="7">
    <source>
        <dbReference type="ARBA" id="ARBA00022840"/>
    </source>
</evidence>
<evidence type="ECO:0000256" key="4">
    <source>
        <dbReference type="ARBA" id="ARBA00022692"/>
    </source>
</evidence>
<dbReference type="Proteomes" id="UP000237822">
    <property type="component" value="Unassembled WGS sequence"/>
</dbReference>
<accession>A0A2T0U9W2</accession>
<dbReference type="Gene3D" id="1.20.120.620">
    <property type="entry name" value="Backbone structure of the membrane domain of e. Coli histidine kinase receptor kdpd"/>
    <property type="match status" value="1"/>
</dbReference>
<keyword evidence="7" id="KW-0067">ATP-binding</keyword>
<dbReference type="Pfam" id="PF13493">
    <property type="entry name" value="DUF4118"/>
    <property type="match status" value="1"/>
</dbReference>
<dbReference type="InterPro" id="IPR038318">
    <property type="entry name" value="KdpD_sf"/>
</dbReference>
<keyword evidence="15" id="KW-1185">Reference proteome</keyword>
<keyword evidence="10 12" id="KW-0472">Membrane</keyword>
<feature type="domain" description="Sensor protein KdpD transmembrane" evidence="13">
    <location>
        <begin position="17"/>
        <end position="120"/>
    </location>
</feature>
<evidence type="ECO:0000256" key="2">
    <source>
        <dbReference type="ARBA" id="ARBA00022553"/>
    </source>
</evidence>
<keyword evidence="6" id="KW-0418">Kinase</keyword>
<dbReference type="OrthoDB" id="3696881at2"/>
<dbReference type="AlphaFoldDB" id="A0A2T0U9W2"/>
<dbReference type="EMBL" id="PVTI01000024">
    <property type="protein sequence ID" value="PRY54699.1"/>
    <property type="molecule type" value="Genomic_DNA"/>
</dbReference>
<feature type="region of interest" description="Disordered" evidence="11">
    <location>
        <begin position="241"/>
        <end position="277"/>
    </location>
</feature>
<name>A0A2T0U9W2_9MICO</name>
<evidence type="ECO:0000259" key="13">
    <source>
        <dbReference type="Pfam" id="PF13493"/>
    </source>
</evidence>
<evidence type="ECO:0000313" key="15">
    <source>
        <dbReference type="Proteomes" id="UP000237822"/>
    </source>
</evidence>
<comment type="caution">
    <text evidence="14">The sequence shown here is derived from an EMBL/GenBank/DDBJ whole genome shotgun (WGS) entry which is preliminary data.</text>
</comment>
<evidence type="ECO:0000256" key="8">
    <source>
        <dbReference type="ARBA" id="ARBA00022989"/>
    </source>
</evidence>
<evidence type="ECO:0000256" key="3">
    <source>
        <dbReference type="ARBA" id="ARBA00022679"/>
    </source>
</evidence>
<dbReference type="InterPro" id="IPR025201">
    <property type="entry name" value="KdpD_TM"/>
</dbReference>
<sequence>MGIIDFFRQQPPVVVAYAAFAPLLAAAGLATARDSVPHATVALVLVVIVVAAAATGLRWAGWTAALSSALWFDWFHTVPYESFTIDGGEDVQVAVLLFMVGAGVTELAISGQRWHARAAQEAARLESLSRAARLAAERPEPDALARFIEAQVVALLDLDRAAWVPGPPEAHAVTIGRDGVVARGGVEIDVARHGLPTEVAACLPVGDARPRGRFDLVAATRVVRPTREALRAAALLADQMTGEETVSDRPVGHPARTDSLRARGAVGQRARRPQAGG</sequence>
<evidence type="ECO:0000256" key="10">
    <source>
        <dbReference type="ARBA" id="ARBA00023136"/>
    </source>
</evidence>
<keyword evidence="5" id="KW-0547">Nucleotide-binding</keyword>
<organism evidence="14 15">
    <name type="scientific">Knoellia remsis</name>
    <dbReference type="NCBI Taxonomy" id="407159"/>
    <lineage>
        <taxon>Bacteria</taxon>
        <taxon>Bacillati</taxon>
        <taxon>Actinomycetota</taxon>
        <taxon>Actinomycetes</taxon>
        <taxon>Micrococcales</taxon>
        <taxon>Intrasporangiaceae</taxon>
        <taxon>Knoellia</taxon>
    </lineage>
</organism>
<gene>
    <name evidence="14" type="ORF">BCF74_12433</name>
</gene>
<evidence type="ECO:0000256" key="11">
    <source>
        <dbReference type="SAM" id="MobiDB-lite"/>
    </source>
</evidence>
<evidence type="ECO:0000256" key="5">
    <source>
        <dbReference type="ARBA" id="ARBA00022741"/>
    </source>
</evidence>
<dbReference type="GO" id="GO:0016020">
    <property type="term" value="C:membrane"/>
    <property type="evidence" value="ECO:0007669"/>
    <property type="project" value="UniProtKB-SubCell"/>
</dbReference>
<keyword evidence="9" id="KW-0902">Two-component regulatory system</keyword>
<evidence type="ECO:0000256" key="1">
    <source>
        <dbReference type="ARBA" id="ARBA00004141"/>
    </source>
</evidence>
<keyword evidence="3" id="KW-0808">Transferase</keyword>
<reference evidence="14 15" key="1">
    <citation type="submission" date="2018-03" db="EMBL/GenBank/DDBJ databases">
        <title>Genomic Encyclopedia of Archaeal and Bacterial Type Strains, Phase II (KMG-II): from individual species to whole genera.</title>
        <authorList>
            <person name="Goeker M."/>
        </authorList>
    </citation>
    <scope>NUCLEOTIDE SEQUENCE [LARGE SCALE GENOMIC DNA]</scope>
    <source>
        <strain evidence="14 15">ATCC BAA-1496</strain>
    </source>
</reference>
<evidence type="ECO:0000256" key="6">
    <source>
        <dbReference type="ARBA" id="ARBA00022777"/>
    </source>
</evidence>
<keyword evidence="8 12" id="KW-1133">Transmembrane helix</keyword>
<protein>
    <submittedName>
        <fullName evidence="14">Uncharacterized protein DUF4118</fullName>
    </submittedName>
</protein>
<comment type="subcellular location">
    <subcellularLocation>
        <location evidence="1">Membrane</location>
        <topology evidence="1">Multi-pass membrane protein</topology>
    </subcellularLocation>
</comment>
<evidence type="ECO:0000256" key="9">
    <source>
        <dbReference type="ARBA" id="ARBA00023012"/>
    </source>
</evidence>
<dbReference type="GO" id="GO:0000160">
    <property type="term" value="P:phosphorelay signal transduction system"/>
    <property type="evidence" value="ECO:0007669"/>
    <property type="project" value="UniProtKB-KW"/>
</dbReference>
<dbReference type="GO" id="GO:0016301">
    <property type="term" value="F:kinase activity"/>
    <property type="evidence" value="ECO:0007669"/>
    <property type="project" value="UniProtKB-KW"/>
</dbReference>
<evidence type="ECO:0000256" key="12">
    <source>
        <dbReference type="SAM" id="Phobius"/>
    </source>
</evidence>
<dbReference type="RefSeq" id="WP_106298473.1">
    <property type="nucleotide sequence ID" value="NZ_PVTI01000024.1"/>
</dbReference>
<keyword evidence="4 12" id="KW-0812">Transmembrane</keyword>
<feature type="transmembrane region" description="Helical" evidence="12">
    <location>
        <begin position="42"/>
        <end position="71"/>
    </location>
</feature>
<feature type="transmembrane region" description="Helical" evidence="12">
    <location>
        <begin position="12"/>
        <end position="30"/>
    </location>
</feature>